<gene>
    <name evidence="2" type="ORF">EPI10_024548</name>
</gene>
<accession>A0A5B6VZ69</accession>
<proteinExistence type="predicted"/>
<sequence length="69" mass="8051">MKINGETKFLNVATYRVGKIGKSQKNRFKEIDKRKKVERHNGRWTNIKRNKNTSSHTLMELSDESGSKT</sequence>
<dbReference type="EMBL" id="SMMG02000005">
    <property type="protein sequence ID" value="KAA3474242.1"/>
    <property type="molecule type" value="Genomic_DNA"/>
</dbReference>
<reference evidence="3" key="1">
    <citation type="journal article" date="2019" name="Plant Biotechnol. J.">
        <title>Genome sequencing of the Australian wild diploid species Gossypium australe highlights disease resistance and delayed gland morphogenesis.</title>
        <authorList>
            <person name="Cai Y."/>
            <person name="Cai X."/>
            <person name="Wang Q."/>
            <person name="Wang P."/>
            <person name="Zhang Y."/>
            <person name="Cai C."/>
            <person name="Xu Y."/>
            <person name="Wang K."/>
            <person name="Zhou Z."/>
            <person name="Wang C."/>
            <person name="Geng S."/>
            <person name="Li B."/>
            <person name="Dong Q."/>
            <person name="Hou Y."/>
            <person name="Wang H."/>
            <person name="Ai P."/>
            <person name="Liu Z."/>
            <person name="Yi F."/>
            <person name="Sun M."/>
            <person name="An G."/>
            <person name="Cheng J."/>
            <person name="Zhang Y."/>
            <person name="Shi Q."/>
            <person name="Xie Y."/>
            <person name="Shi X."/>
            <person name="Chang Y."/>
            <person name="Huang F."/>
            <person name="Chen Y."/>
            <person name="Hong S."/>
            <person name="Mi L."/>
            <person name="Sun Q."/>
            <person name="Zhang L."/>
            <person name="Zhou B."/>
            <person name="Peng R."/>
            <person name="Zhang X."/>
            <person name="Liu F."/>
        </authorList>
    </citation>
    <scope>NUCLEOTIDE SEQUENCE [LARGE SCALE GENOMIC DNA]</scope>
    <source>
        <strain evidence="3">cv. PA1801</strain>
    </source>
</reference>
<name>A0A5B6VZ69_9ROSI</name>
<dbReference type="Proteomes" id="UP000325315">
    <property type="component" value="Unassembled WGS sequence"/>
</dbReference>
<feature type="region of interest" description="Disordered" evidence="1">
    <location>
        <begin position="47"/>
        <end position="69"/>
    </location>
</feature>
<evidence type="ECO:0000313" key="3">
    <source>
        <dbReference type="Proteomes" id="UP000325315"/>
    </source>
</evidence>
<organism evidence="2 3">
    <name type="scientific">Gossypium australe</name>
    <dbReference type="NCBI Taxonomy" id="47621"/>
    <lineage>
        <taxon>Eukaryota</taxon>
        <taxon>Viridiplantae</taxon>
        <taxon>Streptophyta</taxon>
        <taxon>Embryophyta</taxon>
        <taxon>Tracheophyta</taxon>
        <taxon>Spermatophyta</taxon>
        <taxon>Magnoliopsida</taxon>
        <taxon>eudicotyledons</taxon>
        <taxon>Gunneridae</taxon>
        <taxon>Pentapetalae</taxon>
        <taxon>rosids</taxon>
        <taxon>malvids</taxon>
        <taxon>Malvales</taxon>
        <taxon>Malvaceae</taxon>
        <taxon>Malvoideae</taxon>
        <taxon>Gossypium</taxon>
    </lineage>
</organism>
<protein>
    <submittedName>
        <fullName evidence="2">Bromodomain-containing protein</fullName>
    </submittedName>
</protein>
<comment type="caution">
    <text evidence="2">The sequence shown here is derived from an EMBL/GenBank/DDBJ whole genome shotgun (WGS) entry which is preliminary data.</text>
</comment>
<dbReference type="OrthoDB" id="778454at2759"/>
<keyword evidence="3" id="KW-1185">Reference proteome</keyword>
<evidence type="ECO:0000256" key="1">
    <source>
        <dbReference type="SAM" id="MobiDB-lite"/>
    </source>
</evidence>
<evidence type="ECO:0000313" key="2">
    <source>
        <dbReference type="EMBL" id="KAA3474242.1"/>
    </source>
</evidence>
<dbReference type="AlphaFoldDB" id="A0A5B6VZ69"/>